<accession>A0ABU7BS76</accession>
<evidence type="ECO:0000256" key="1">
    <source>
        <dbReference type="SAM" id="Phobius"/>
    </source>
</evidence>
<name>A0ABU7BS76_9TELE</name>
<dbReference type="Proteomes" id="UP001345963">
    <property type="component" value="Unassembled WGS sequence"/>
</dbReference>
<keyword evidence="3" id="KW-1185">Reference proteome</keyword>
<keyword evidence="1" id="KW-0472">Membrane</keyword>
<sequence>MRVGMCDCDCVCLFFVSGWVLGCSISWISLGPHRMWGLFPLTSALWLLGGSPGILPSSSGGGVKVVPAVDLPGFLCSGGPLDVCGSDLLCICPGSRGRVCGSLHSLLHIFMEKPCMHKRAHTQTHRCLDSGVNRYTNVLY</sequence>
<comment type="caution">
    <text evidence="2">The sequence shown here is derived from an EMBL/GenBank/DDBJ whole genome shotgun (WGS) entry which is preliminary data.</text>
</comment>
<reference evidence="2 3" key="1">
    <citation type="submission" date="2021-07" db="EMBL/GenBank/DDBJ databases">
        <authorList>
            <person name="Palmer J.M."/>
        </authorList>
    </citation>
    <scope>NUCLEOTIDE SEQUENCE [LARGE SCALE GENOMIC DNA]</scope>
    <source>
        <strain evidence="2 3">AT_MEX2019</strain>
        <tissue evidence="2">Muscle</tissue>
    </source>
</reference>
<evidence type="ECO:0000313" key="2">
    <source>
        <dbReference type="EMBL" id="MED6252826.1"/>
    </source>
</evidence>
<evidence type="ECO:0008006" key="4">
    <source>
        <dbReference type="Google" id="ProtNLM"/>
    </source>
</evidence>
<protein>
    <recommendedName>
        <fullName evidence="4">Secreted protein</fullName>
    </recommendedName>
</protein>
<feature type="transmembrane region" description="Helical" evidence="1">
    <location>
        <begin position="12"/>
        <end position="30"/>
    </location>
</feature>
<proteinExistence type="predicted"/>
<evidence type="ECO:0000313" key="3">
    <source>
        <dbReference type="Proteomes" id="UP001345963"/>
    </source>
</evidence>
<keyword evidence="1" id="KW-0812">Transmembrane</keyword>
<organism evidence="2 3">
    <name type="scientific">Ataeniobius toweri</name>
    <dbReference type="NCBI Taxonomy" id="208326"/>
    <lineage>
        <taxon>Eukaryota</taxon>
        <taxon>Metazoa</taxon>
        <taxon>Chordata</taxon>
        <taxon>Craniata</taxon>
        <taxon>Vertebrata</taxon>
        <taxon>Euteleostomi</taxon>
        <taxon>Actinopterygii</taxon>
        <taxon>Neopterygii</taxon>
        <taxon>Teleostei</taxon>
        <taxon>Neoteleostei</taxon>
        <taxon>Acanthomorphata</taxon>
        <taxon>Ovalentaria</taxon>
        <taxon>Atherinomorphae</taxon>
        <taxon>Cyprinodontiformes</taxon>
        <taxon>Goodeidae</taxon>
        <taxon>Ataeniobius</taxon>
    </lineage>
</organism>
<gene>
    <name evidence="2" type="ORF">ATANTOWER_017651</name>
</gene>
<keyword evidence="1" id="KW-1133">Transmembrane helix</keyword>
<dbReference type="PROSITE" id="PS51257">
    <property type="entry name" value="PROKAR_LIPOPROTEIN"/>
    <property type="match status" value="1"/>
</dbReference>
<dbReference type="EMBL" id="JAHUTI010062656">
    <property type="protein sequence ID" value="MED6252826.1"/>
    <property type="molecule type" value="Genomic_DNA"/>
</dbReference>